<evidence type="ECO:0000256" key="1">
    <source>
        <dbReference type="ARBA" id="ARBA00023015"/>
    </source>
</evidence>
<gene>
    <name evidence="5" type="ORF">DFR37_10191</name>
</gene>
<evidence type="ECO:0000256" key="2">
    <source>
        <dbReference type="ARBA" id="ARBA00023125"/>
    </source>
</evidence>
<keyword evidence="2" id="KW-0238">DNA-binding</keyword>
<proteinExistence type="predicted"/>
<dbReference type="AlphaFoldDB" id="A0A366HKK7"/>
<dbReference type="Pfam" id="PF00392">
    <property type="entry name" value="GntR"/>
    <property type="match status" value="1"/>
</dbReference>
<dbReference type="SUPFAM" id="SSF48008">
    <property type="entry name" value="GntR ligand-binding domain-like"/>
    <property type="match status" value="1"/>
</dbReference>
<dbReference type="InterPro" id="IPR008920">
    <property type="entry name" value="TF_FadR/GntR_C"/>
</dbReference>
<dbReference type="CDD" id="cd07377">
    <property type="entry name" value="WHTH_GntR"/>
    <property type="match status" value="1"/>
</dbReference>
<dbReference type="PROSITE" id="PS50949">
    <property type="entry name" value="HTH_GNTR"/>
    <property type="match status" value="1"/>
</dbReference>
<dbReference type="Gene3D" id="1.10.10.10">
    <property type="entry name" value="Winged helix-like DNA-binding domain superfamily/Winged helix DNA-binding domain"/>
    <property type="match status" value="1"/>
</dbReference>
<evidence type="ECO:0000259" key="4">
    <source>
        <dbReference type="PROSITE" id="PS50949"/>
    </source>
</evidence>
<dbReference type="InterPro" id="IPR036388">
    <property type="entry name" value="WH-like_DNA-bd_sf"/>
</dbReference>
<dbReference type="InterPro" id="IPR036390">
    <property type="entry name" value="WH_DNA-bd_sf"/>
</dbReference>
<keyword evidence="3" id="KW-0804">Transcription</keyword>
<sequence>MKSDITFAQAIPHEPPAVEHGSTMASALAETIRTDIIRGRLAPGMRLKVQELARLYDSGTIPVREALSRLTTSGFVYALDRRGFFVKEISREELLDLTRVRLMIEPAALRDSIEHGDIAWEEHVLSAHHRMSRLRIHADAMKHELDLDWEAAHDNFHRQLISACSSAWLLQFADTLRDQTTRYRHISVSSRQARDVAAEHAAILDACLARKPDLAVGLICDHINTTASLALSETGPAKQ</sequence>
<dbReference type="Proteomes" id="UP000253628">
    <property type="component" value="Unassembled WGS sequence"/>
</dbReference>
<dbReference type="Pfam" id="PF07729">
    <property type="entry name" value="FCD"/>
    <property type="match status" value="1"/>
</dbReference>
<dbReference type="EMBL" id="QNRQ01000001">
    <property type="protein sequence ID" value="RBP42966.1"/>
    <property type="molecule type" value="Genomic_DNA"/>
</dbReference>
<name>A0A366HKK7_9BURK</name>
<organism evidence="5 6">
    <name type="scientific">Eoetvoesiella caeni</name>
    <dbReference type="NCBI Taxonomy" id="645616"/>
    <lineage>
        <taxon>Bacteria</taxon>
        <taxon>Pseudomonadati</taxon>
        <taxon>Pseudomonadota</taxon>
        <taxon>Betaproteobacteria</taxon>
        <taxon>Burkholderiales</taxon>
        <taxon>Alcaligenaceae</taxon>
        <taxon>Eoetvoesiella</taxon>
    </lineage>
</organism>
<dbReference type="InterPro" id="IPR011711">
    <property type="entry name" value="GntR_C"/>
</dbReference>
<feature type="domain" description="HTH gntR-type" evidence="4">
    <location>
        <begin position="22"/>
        <end position="89"/>
    </location>
</feature>
<dbReference type="PANTHER" id="PTHR43537">
    <property type="entry name" value="TRANSCRIPTIONAL REGULATOR, GNTR FAMILY"/>
    <property type="match status" value="1"/>
</dbReference>
<evidence type="ECO:0000313" key="6">
    <source>
        <dbReference type="Proteomes" id="UP000253628"/>
    </source>
</evidence>
<reference evidence="5 6" key="1">
    <citation type="submission" date="2018-06" db="EMBL/GenBank/DDBJ databases">
        <title>Genomic Encyclopedia of Type Strains, Phase IV (KMG-IV): sequencing the most valuable type-strain genomes for metagenomic binning, comparative biology and taxonomic classification.</title>
        <authorList>
            <person name="Goeker M."/>
        </authorList>
    </citation>
    <scope>NUCLEOTIDE SEQUENCE [LARGE SCALE GENOMIC DNA]</scope>
    <source>
        <strain evidence="5 6">DSM 25520</strain>
    </source>
</reference>
<dbReference type="InterPro" id="IPR000524">
    <property type="entry name" value="Tscrpt_reg_HTH_GntR"/>
</dbReference>
<dbReference type="GO" id="GO:0003677">
    <property type="term" value="F:DNA binding"/>
    <property type="evidence" value="ECO:0007669"/>
    <property type="project" value="UniProtKB-KW"/>
</dbReference>
<protein>
    <submittedName>
        <fullName evidence="5">GntR family transcriptional regulator</fullName>
    </submittedName>
</protein>
<dbReference type="PANTHER" id="PTHR43537:SF20">
    <property type="entry name" value="HTH-TYPE TRANSCRIPTIONAL REPRESSOR GLAR"/>
    <property type="match status" value="1"/>
</dbReference>
<dbReference type="Gene3D" id="1.20.120.530">
    <property type="entry name" value="GntR ligand-binding domain-like"/>
    <property type="match status" value="1"/>
</dbReference>
<dbReference type="SMART" id="SM00345">
    <property type="entry name" value="HTH_GNTR"/>
    <property type="match status" value="1"/>
</dbReference>
<keyword evidence="1" id="KW-0805">Transcription regulation</keyword>
<comment type="caution">
    <text evidence="5">The sequence shown here is derived from an EMBL/GenBank/DDBJ whole genome shotgun (WGS) entry which is preliminary data.</text>
</comment>
<evidence type="ECO:0000313" key="5">
    <source>
        <dbReference type="EMBL" id="RBP42966.1"/>
    </source>
</evidence>
<dbReference type="SUPFAM" id="SSF46785">
    <property type="entry name" value="Winged helix' DNA-binding domain"/>
    <property type="match status" value="1"/>
</dbReference>
<dbReference type="RefSeq" id="WP_211317191.1">
    <property type="nucleotide sequence ID" value="NZ_JACCEU010000001.1"/>
</dbReference>
<dbReference type="GO" id="GO:0003700">
    <property type="term" value="F:DNA-binding transcription factor activity"/>
    <property type="evidence" value="ECO:0007669"/>
    <property type="project" value="InterPro"/>
</dbReference>
<evidence type="ECO:0000256" key="3">
    <source>
        <dbReference type="ARBA" id="ARBA00023163"/>
    </source>
</evidence>
<keyword evidence="6" id="KW-1185">Reference proteome</keyword>
<dbReference type="SMART" id="SM00895">
    <property type="entry name" value="FCD"/>
    <property type="match status" value="1"/>
</dbReference>
<accession>A0A366HKK7</accession>